<accession>A0A8X6MIF8</accession>
<dbReference type="AlphaFoldDB" id="A0A8X6MIF8"/>
<organism evidence="1 3">
    <name type="scientific">Trichonephila inaurata madagascariensis</name>
    <dbReference type="NCBI Taxonomy" id="2747483"/>
    <lineage>
        <taxon>Eukaryota</taxon>
        <taxon>Metazoa</taxon>
        <taxon>Ecdysozoa</taxon>
        <taxon>Arthropoda</taxon>
        <taxon>Chelicerata</taxon>
        <taxon>Arachnida</taxon>
        <taxon>Araneae</taxon>
        <taxon>Araneomorphae</taxon>
        <taxon>Entelegynae</taxon>
        <taxon>Araneoidea</taxon>
        <taxon>Nephilidae</taxon>
        <taxon>Trichonephila</taxon>
        <taxon>Trichonephila inaurata</taxon>
    </lineage>
</organism>
<sequence>MALFHLEILYYLAICTSATIFKGCLPTFIDILGYVFLIELMKICFLLSFEGLNMQKGSLFPENKKRNGSVPKVKSLMIFKTCESLNINVQLALTEEDTQAFKPQPKKKKPLPLVRSVIVHKICQALGLDTELNTKAEFQDFKLPMKIKKGIIPIIQSEAIFKFCEALDLKVALANPPYALK</sequence>
<comment type="caution">
    <text evidence="1">The sequence shown here is derived from an EMBL/GenBank/DDBJ whole genome shotgun (WGS) entry which is preliminary data.</text>
</comment>
<evidence type="ECO:0000313" key="1">
    <source>
        <dbReference type="EMBL" id="GFS54633.1"/>
    </source>
</evidence>
<evidence type="ECO:0000313" key="2">
    <source>
        <dbReference type="EMBL" id="GFY62805.1"/>
    </source>
</evidence>
<name>A0A8X6MIF8_9ARAC</name>
<gene>
    <name evidence="2" type="ORF">TNIN_275611</name>
    <name evidence="1" type="ORF">TNIN_316011</name>
</gene>
<keyword evidence="3" id="KW-1185">Reference proteome</keyword>
<dbReference type="OrthoDB" id="6452037at2759"/>
<dbReference type="EMBL" id="BMAV01014425">
    <property type="protein sequence ID" value="GFY62805.1"/>
    <property type="molecule type" value="Genomic_DNA"/>
</dbReference>
<protein>
    <submittedName>
        <fullName evidence="1">Uncharacterized protein</fullName>
    </submittedName>
</protein>
<proteinExistence type="predicted"/>
<evidence type="ECO:0000313" key="3">
    <source>
        <dbReference type="Proteomes" id="UP000886998"/>
    </source>
</evidence>
<reference evidence="1" key="1">
    <citation type="submission" date="2020-08" db="EMBL/GenBank/DDBJ databases">
        <title>Multicomponent nature underlies the extraordinary mechanical properties of spider dragline silk.</title>
        <authorList>
            <person name="Kono N."/>
            <person name="Nakamura H."/>
            <person name="Mori M."/>
            <person name="Yoshida Y."/>
            <person name="Ohtoshi R."/>
            <person name="Malay A.D."/>
            <person name="Moran D.A.P."/>
            <person name="Tomita M."/>
            <person name="Numata K."/>
            <person name="Arakawa K."/>
        </authorList>
    </citation>
    <scope>NUCLEOTIDE SEQUENCE</scope>
</reference>
<dbReference type="EMBL" id="BMAV01026938">
    <property type="protein sequence ID" value="GFS54633.1"/>
    <property type="molecule type" value="Genomic_DNA"/>
</dbReference>
<dbReference type="Proteomes" id="UP000886998">
    <property type="component" value="Unassembled WGS sequence"/>
</dbReference>